<feature type="compositionally biased region" description="Low complexity" evidence="2">
    <location>
        <begin position="212"/>
        <end position="222"/>
    </location>
</feature>
<dbReference type="Proteomes" id="UP000558488">
    <property type="component" value="Unassembled WGS sequence"/>
</dbReference>
<comment type="similarity">
    <text evidence="1">Belongs to the SAPAP family.</text>
</comment>
<evidence type="ECO:0000313" key="4">
    <source>
        <dbReference type="Proteomes" id="UP000558488"/>
    </source>
</evidence>
<feature type="compositionally biased region" description="Basic and acidic residues" evidence="2">
    <location>
        <begin position="930"/>
        <end position="945"/>
    </location>
</feature>
<feature type="compositionally biased region" description="Basic and acidic residues" evidence="2">
    <location>
        <begin position="905"/>
        <end position="914"/>
    </location>
</feature>
<feature type="region of interest" description="Disordered" evidence="2">
    <location>
        <begin position="369"/>
        <end position="389"/>
    </location>
</feature>
<accession>A0A7J7Y8X2</accession>
<evidence type="ECO:0000313" key="3">
    <source>
        <dbReference type="EMBL" id="KAF6358106.1"/>
    </source>
</evidence>
<organism evidence="3 4">
    <name type="scientific">Pipistrellus kuhlii</name>
    <name type="common">Kuhl's pipistrelle</name>
    <dbReference type="NCBI Taxonomy" id="59472"/>
    <lineage>
        <taxon>Eukaryota</taxon>
        <taxon>Metazoa</taxon>
        <taxon>Chordata</taxon>
        <taxon>Craniata</taxon>
        <taxon>Vertebrata</taxon>
        <taxon>Euteleostomi</taxon>
        <taxon>Mammalia</taxon>
        <taxon>Eutheria</taxon>
        <taxon>Laurasiatheria</taxon>
        <taxon>Chiroptera</taxon>
        <taxon>Yangochiroptera</taxon>
        <taxon>Vespertilionidae</taxon>
        <taxon>Pipistrellus</taxon>
    </lineage>
</organism>
<dbReference type="PANTHER" id="PTHR12353">
    <property type="entry name" value="DISKS LARGE-ASSOCIATED PROTEIN DAP SAP90/PSD-95-ASSOCIATED PROTEIN"/>
    <property type="match status" value="1"/>
</dbReference>
<dbReference type="AlphaFoldDB" id="A0A7J7Y8X2"/>
<dbReference type="GO" id="GO:0098978">
    <property type="term" value="C:glutamatergic synapse"/>
    <property type="evidence" value="ECO:0007669"/>
    <property type="project" value="TreeGrafter"/>
</dbReference>
<proteinExistence type="inferred from homology"/>
<feature type="compositionally biased region" description="Polar residues" evidence="2">
    <location>
        <begin position="956"/>
        <end position="965"/>
    </location>
</feature>
<comment type="caution">
    <text evidence="3">The sequence shown here is derived from an EMBL/GenBank/DDBJ whole genome shotgun (WGS) entry which is preliminary data.</text>
</comment>
<dbReference type="EMBL" id="JACAGB010000006">
    <property type="protein sequence ID" value="KAF6358106.1"/>
    <property type="molecule type" value="Genomic_DNA"/>
</dbReference>
<gene>
    <name evidence="3" type="ORF">mPipKuh1_003866</name>
</gene>
<dbReference type="PANTHER" id="PTHR12353:SF7">
    <property type="entry name" value="DISKS LARGE-ASSOCIATED PROTEIN 1"/>
    <property type="match status" value="1"/>
</dbReference>
<name>A0A7J7Y8X2_PIPKU</name>
<dbReference type="GO" id="GO:0099572">
    <property type="term" value="C:postsynaptic specialization"/>
    <property type="evidence" value="ECO:0007669"/>
    <property type="project" value="TreeGrafter"/>
</dbReference>
<dbReference type="GO" id="GO:0023052">
    <property type="term" value="P:signaling"/>
    <property type="evidence" value="ECO:0007669"/>
    <property type="project" value="InterPro"/>
</dbReference>
<evidence type="ECO:0000256" key="1">
    <source>
        <dbReference type="ARBA" id="ARBA00008839"/>
    </source>
</evidence>
<evidence type="ECO:0000256" key="2">
    <source>
        <dbReference type="SAM" id="MobiDB-lite"/>
    </source>
</evidence>
<protein>
    <submittedName>
        <fullName evidence="3">DLG associated protein 1</fullName>
    </submittedName>
</protein>
<dbReference type="Pfam" id="PF03359">
    <property type="entry name" value="GKAP"/>
    <property type="match status" value="1"/>
</dbReference>
<feature type="region of interest" description="Disordered" evidence="2">
    <location>
        <begin position="163"/>
        <end position="222"/>
    </location>
</feature>
<dbReference type="InterPro" id="IPR005026">
    <property type="entry name" value="SAPAP"/>
</dbReference>
<sequence>MKGLSGSRSHHHGVTCDSACDSHHHHHHHQDHHRKPYQLSPVEQHPEHHPADHPYYTQRNSFQAECAGPFSDPLASSTFPRRHYTSQQELKDECAALVPRTLATKANRLPPNLLDQFERQLPLGRDGYHTLQYKRTALEHRSSDSPGRIRHLVHSVQKLFTKSHSLEGPAKGPGSVNGGKASPDDAQTQTVRYGKRSKSKERRPEPKARPNTSPSTSSPGWWSSDDNLDSDMCIYHSPSGVMTMGRCPDRSASQYFVETYNTISEQAVKASRSSNDVKCSTCAHLPVSLDAPLLKKSAWSSTLTVSRAREVYQKASVNVDQAMVKAESCQQERSCQYLQVPQDEWTGYTPRGKDDEIPCRRMRSGSYIKAMGDEDSGDSDTSPKPSPKVAARRESYLKATQPSLTELTTLKISNEHSPKLQIRSHSYLRAVSEVSINRSLDSLDPAGLLTSPKFRSRNESYMRAMSTISQVSEMEVNGQFESVCESVFSELESQAVEALDLPMPGCFRMRSHSYVRAIEKGCSQDDECVSLRSASPPRTTTTVRTIQSSTGVIKLSSAVEAQSSTESAQDAYMDGQGQRGDIISQSGLSNSTESLDSMKALTAAIEAANAQIHGPASQHMGNNPATITTTTTIATITTEDRKKDHFKKNRCLSIGIQVDDAEEPDKAGENKAPSKFQSIGVQVEEEKCFRRFTRSNSVTTAVQADLDFHDNLENSLESIEDSSCPGPAARQFSRDASTSTVSIQGSGNHYHACAADDDFDADFDPSILPPPDPWIDSITEDPMEAVQRSVCHRDGHWFLKLLQAERDRMEGWCQQMEREERENSLPEDILGKIRTAVGSAQLLMAQKFYQFRELCEENLNPNAHPRPTSQDLAGFWDMLQLSIENISMKFDELHQLKANNWKQMDPLDKKERRAPPPVPKKPAKGPAPLIRERSLESSQRQEARKRLMAARRAASVRQNSATESAESIEIYIPEAQTRL</sequence>
<dbReference type="GO" id="GO:0060090">
    <property type="term" value="F:molecular adaptor activity"/>
    <property type="evidence" value="ECO:0007669"/>
    <property type="project" value="TreeGrafter"/>
</dbReference>
<reference evidence="3 4" key="1">
    <citation type="journal article" date="2020" name="Nature">
        <title>Six reference-quality genomes reveal evolution of bat adaptations.</title>
        <authorList>
            <person name="Jebb D."/>
            <person name="Huang Z."/>
            <person name="Pippel M."/>
            <person name="Hughes G.M."/>
            <person name="Lavrichenko K."/>
            <person name="Devanna P."/>
            <person name="Winkler S."/>
            <person name="Jermiin L.S."/>
            <person name="Skirmuntt E.C."/>
            <person name="Katzourakis A."/>
            <person name="Burkitt-Gray L."/>
            <person name="Ray D.A."/>
            <person name="Sullivan K.A.M."/>
            <person name="Roscito J.G."/>
            <person name="Kirilenko B.M."/>
            <person name="Davalos L.M."/>
            <person name="Corthals A.P."/>
            <person name="Power M.L."/>
            <person name="Jones G."/>
            <person name="Ransome R.D."/>
            <person name="Dechmann D.K.N."/>
            <person name="Locatelli A.G."/>
            <person name="Puechmaille S.J."/>
            <person name="Fedrigo O."/>
            <person name="Jarvis E.D."/>
            <person name="Hiller M."/>
            <person name="Vernes S.C."/>
            <person name="Myers E.W."/>
            <person name="Teeling E.C."/>
        </authorList>
    </citation>
    <scope>NUCLEOTIDE SEQUENCE [LARGE SCALE GENOMIC DNA]</scope>
    <source>
        <strain evidence="3">MPipKuh1</strain>
        <tissue evidence="3">Flight muscle</tissue>
    </source>
</reference>
<feature type="region of interest" description="Disordered" evidence="2">
    <location>
        <begin position="901"/>
        <end position="967"/>
    </location>
</feature>
<keyword evidence="4" id="KW-1185">Reference proteome</keyword>